<organism evidence="1 2">
    <name type="scientific">Natronocella acetinitrilica</name>
    <dbReference type="NCBI Taxonomy" id="414046"/>
    <lineage>
        <taxon>Bacteria</taxon>
        <taxon>Pseudomonadati</taxon>
        <taxon>Pseudomonadota</taxon>
        <taxon>Gammaproteobacteria</taxon>
        <taxon>Chromatiales</taxon>
        <taxon>Ectothiorhodospiraceae</taxon>
        <taxon>Natronocella</taxon>
    </lineage>
</organism>
<dbReference type="AlphaFoldDB" id="A0AAE3KCD7"/>
<evidence type="ECO:0008006" key="3">
    <source>
        <dbReference type="Google" id="ProtNLM"/>
    </source>
</evidence>
<comment type="caution">
    <text evidence="1">The sequence shown here is derived from an EMBL/GenBank/DDBJ whole genome shotgun (WGS) entry which is preliminary data.</text>
</comment>
<dbReference type="RefSeq" id="WP_253479276.1">
    <property type="nucleotide sequence ID" value="NZ_JALJXV010000006.1"/>
</dbReference>
<keyword evidence="2" id="KW-1185">Reference proteome</keyword>
<evidence type="ECO:0000313" key="2">
    <source>
        <dbReference type="Proteomes" id="UP001205843"/>
    </source>
</evidence>
<evidence type="ECO:0000313" key="1">
    <source>
        <dbReference type="EMBL" id="MCP1675651.1"/>
    </source>
</evidence>
<proteinExistence type="predicted"/>
<gene>
    <name evidence="1" type="ORF">J2T57_002801</name>
</gene>
<dbReference type="EMBL" id="JALJXV010000006">
    <property type="protein sequence ID" value="MCP1675651.1"/>
    <property type="molecule type" value="Genomic_DNA"/>
</dbReference>
<dbReference type="InterPro" id="IPR025737">
    <property type="entry name" value="FApF"/>
</dbReference>
<reference evidence="1" key="1">
    <citation type="submission" date="2022-03" db="EMBL/GenBank/DDBJ databases">
        <title>Genomic Encyclopedia of Type Strains, Phase III (KMG-III): the genomes of soil and plant-associated and newly described type strains.</title>
        <authorList>
            <person name="Whitman W."/>
        </authorList>
    </citation>
    <scope>NUCLEOTIDE SEQUENCE</scope>
    <source>
        <strain evidence="1">ANL 6-2</strain>
    </source>
</reference>
<name>A0AAE3KCD7_9GAMM</name>
<dbReference type="Proteomes" id="UP001205843">
    <property type="component" value="Unassembled WGS sequence"/>
</dbReference>
<protein>
    <recommendedName>
        <fullName evidence="3">Transporter</fullName>
    </recommendedName>
</protein>
<sequence length="291" mass="31933">MPLLLLPHSQAIGQVGRYYINTPVDTHLFTMTFNGVRSATWADPAIGDDTIQSRNQTVSLSYSYITSINGRTGGFGVSLPWTSLLSYETDTDQVLVDEQDRGDIVLTFDYNLFGAPALPRERFRQHTPGDYAGLHFALTTPTGAYHSDSPVNIGANRWALKSTLNYSITRNDGYSWWDFYPSVRLFTSNSDIAGGGTLRQQPMWGLEAHYSRNVAGSAWLSGGLIASAGGRTSIDGERVEDSRRSLRLAVGGGFPTWPGGAAIVTYQNEVLEDGGASDIQHFMLQLMHKSR</sequence>
<dbReference type="Pfam" id="PF13557">
    <property type="entry name" value="Phenol_MetA_deg"/>
    <property type="match status" value="1"/>
</dbReference>
<accession>A0AAE3KCD7</accession>